<organism evidence="9 10">
    <name type="scientific">Pinctada imbricata</name>
    <name type="common">Atlantic pearl-oyster</name>
    <name type="synonym">Pinctada martensii</name>
    <dbReference type="NCBI Taxonomy" id="66713"/>
    <lineage>
        <taxon>Eukaryota</taxon>
        <taxon>Metazoa</taxon>
        <taxon>Spiralia</taxon>
        <taxon>Lophotrochozoa</taxon>
        <taxon>Mollusca</taxon>
        <taxon>Bivalvia</taxon>
        <taxon>Autobranchia</taxon>
        <taxon>Pteriomorphia</taxon>
        <taxon>Pterioida</taxon>
        <taxon>Pterioidea</taxon>
        <taxon>Pteriidae</taxon>
        <taxon>Pinctada</taxon>
    </lineage>
</organism>
<dbReference type="AlphaFoldDB" id="A0AA89BYW5"/>
<evidence type="ECO:0000313" key="9">
    <source>
        <dbReference type="EMBL" id="KAK3092757.1"/>
    </source>
</evidence>
<dbReference type="PROSITE" id="PS50075">
    <property type="entry name" value="CARRIER"/>
    <property type="match status" value="1"/>
</dbReference>
<name>A0AA89BYW5_PINIB</name>
<dbReference type="EMBL" id="VSWD01000009">
    <property type="protein sequence ID" value="KAK3092757.1"/>
    <property type="molecule type" value="Genomic_DNA"/>
</dbReference>
<comment type="similarity">
    <text evidence="3">Belongs to the NOP53 family.</text>
</comment>
<dbReference type="GO" id="GO:0043041">
    <property type="term" value="P:amino acid activation for nonribosomal peptide biosynthetic process"/>
    <property type="evidence" value="ECO:0007669"/>
    <property type="project" value="TreeGrafter"/>
</dbReference>
<evidence type="ECO:0000256" key="2">
    <source>
        <dbReference type="ARBA" id="ARBA00004642"/>
    </source>
</evidence>
<gene>
    <name evidence="9" type="ORF">FSP39_006928</name>
</gene>
<comment type="caution">
    <text evidence="9">The sequence shown here is derived from an EMBL/GenBank/DDBJ whole genome shotgun (WGS) entry which is preliminary data.</text>
</comment>
<feature type="region of interest" description="Disordered" evidence="7">
    <location>
        <begin position="1"/>
        <end position="39"/>
    </location>
</feature>
<dbReference type="InterPro" id="IPR045851">
    <property type="entry name" value="AMP-bd_C_sf"/>
</dbReference>
<evidence type="ECO:0000256" key="1">
    <source>
        <dbReference type="ARBA" id="ARBA00004604"/>
    </source>
</evidence>
<comment type="subcellular location">
    <subcellularLocation>
        <location evidence="1">Nucleus</location>
        <location evidence="1">Nucleolus</location>
    </subcellularLocation>
    <subcellularLocation>
        <location evidence="2">Nucleus</location>
        <location evidence="2">Nucleoplasm</location>
    </subcellularLocation>
</comment>
<keyword evidence="6" id="KW-0539">Nucleus</keyword>
<keyword evidence="10" id="KW-1185">Reference proteome</keyword>
<keyword evidence="5" id="KW-0690">Ribosome biogenesis</keyword>
<dbReference type="PANTHER" id="PTHR45527:SF1">
    <property type="entry name" value="FATTY ACID SYNTHASE"/>
    <property type="match status" value="1"/>
</dbReference>
<reference evidence="9" key="1">
    <citation type="submission" date="2019-08" db="EMBL/GenBank/DDBJ databases">
        <title>The improved chromosome-level genome for the pearl oyster Pinctada fucata martensii using PacBio sequencing and Hi-C.</title>
        <authorList>
            <person name="Zheng Z."/>
        </authorList>
    </citation>
    <scope>NUCLEOTIDE SEQUENCE</scope>
    <source>
        <strain evidence="9">ZZ-2019</strain>
        <tissue evidence="9">Adductor muscle</tissue>
    </source>
</reference>
<dbReference type="Gene3D" id="3.30.300.30">
    <property type="match status" value="1"/>
</dbReference>
<dbReference type="Pfam" id="PF00501">
    <property type="entry name" value="AMP-binding"/>
    <property type="match status" value="1"/>
</dbReference>
<dbReference type="Gene3D" id="3.30.559.30">
    <property type="entry name" value="Nonribosomal peptide synthetase, condensation domain"/>
    <property type="match status" value="1"/>
</dbReference>
<dbReference type="GO" id="GO:0005730">
    <property type="term" value="C:nucleolus"/>
    <property type="evidence" value="ECO:0007669"/>
    <property type="project" value="UniProtKB-SubCell"/>
</dbReference>
<protein>
    <recommendedName>
        <fullName evidence="4">Ribosome biogenesis protein NOP53</fullName>
    </recommendedName>
</protein>
<dbReference type="Pfam" id="PF00550">
    <property type="entry name" value="PP-binding"/>
    <property type="match status" value="1"/>
</dbReference>
<evidence type="ECO:0000256" key="4">
    <source>
        <dbReference type="ARBA" id="ARBA00018339"/>
    </source>
</evidence>
<dbReference type="GO" id="GO:0031177">
    <property type="term" value="F:phosphopantetheine binding"/>
    <property type="evidence" value="ECO:0007669"/>
    <property type="project" value="TreeGrafter"/>
</dbReference>
<evidence type="ECO:0000259" key="8">
    <source>
        <dbReference type="PROSITE" id="PS50075"/>
    </source>
</evidence>
<dbReference type="GO" id="GO:0042254">
    <property type="term" value="P:ribosome biogenesis"/>
    <property type="evidence" value="ECO:0007669"/>
    <property type="project" value="UniProtKB-KW"/>
</dbReference>
<dbReference type="InterPro" id="IPR011687">
    <property type="entry name" value="Nop53/GLTSCR2"/>
</dbReference>
<dbReference type="InterPro" id="IPR042099">
    <property type="entry name" value="ANL_N_sf"/>
</dbReference>
<accession>A0AA89BYW5</accession>
<dbReference type="InterPro" id="IPR009081">
    <property type="entry name" value="PP-bd_ACP"/>
</dbReference>
<dbReference type="Gene3D" id="1.10.1200.10">
    <property type="entry name" value="ACP-like"/>
    <property type="match status" value="1"/>
</dbReference>
<proteinExistence type="inferred from homology"/>
<feature type="domain" description="Carrier" evidence="8">
    <location>
        <begin position="853"/>
        <end position="927"/>
    </location>
</feature>
<evidence type="ECO:0000256" key="7">
    <source>
        <dbReference type="SAM" id="MobiDB-lite"/>
    </source>
</evidence>
<dbReference type="GO" id="GO:0005654">
    <property type="term" value="C:nucleoplasm"/>
    <property type="evidence" value="ECO:0007669"/>
    <property type="project" value="UniProtKB-SubCell"/>
</dbReference>
<evidence type="ECO:0000256" key="6">
    <source>
        <dbReference type="ARBA" id="ARBA00023242"/>
    </source>
</evidence>
<dbReference type="InterPro" id="IPR000873">
    <property type="entry name" value="AMP-dep_synth/lig_dom"/>
</dbReference>
<evidence type="ECO:0000256" key="5">
    <source>
        <dbReference type="ARBA" id="ARBA00022517"/>
    </source>
</evidence>
<sequence length="927" mass="104265">MPKATYDLWGDEKVNSRESATPKSNKRKSQKVPSLSKKPYDIAAVEVPHPGASYNPTYEDYMNLLAKAHHVEVGKVREERKLHNALESKFPKMSRSALEENWLEEMSAGLKNDNEPDIKIEPDLLDKLSVNPPVRREDKKTKTQRNKEKLQKKKRYLGTEDVTIAVRHAQTYTLFPFRVDVQQSFNEHVATVSTSWEDIQLHADFPFLHLADILWSLHGKSLESFCVVELDFQEVKKSKHTLVCMPNHARVPLRIQINTNSVTDETSIQLHWADGYVDDGIAERFFDSLLNLCFLRHEKRIKDIAYLSGKETELLNLYGKLQGVTIEDKPIHSSFEDYASTGGDKVAIIIDDKCHTYAEINEISNDLAGVITRENDTSTIKEKPVVLFMEKDHLAVSAILAVWKTGLYFLPLATTHTTTLKELAESQTISLIMHNMDISEDLRYLFNTKGVKAIDVRMPFDPMVGERTPNSRFMVSDIAYAIRTSGSTGRPKLCKISHKSITIMSKAWISACSLSAGSRILQWAPLSFDVFIGDLVRALISIQGTLVICPDDRRLDIPYIHTLIHKHQITNIEFTPQFALRVVESASSEILDSLKSLVIGSDVTHRNLFLNVKSKLMNDQRFVHGYGMTEATIDSIYFESEVIPITRSGTVPIGKPLPGVGALILDSVTGLRCPVGTIGELYLYGDTIASGDVLCEEVKIDDQTTIKALRTKDQCCWLPSGDIEIYGRLDDVVKIRGFRVSLTEIENKILSCVQTAKDVSVLVIKDQTVNHGKDFLVAYVVPEPKDAIVDRNAICKALEGELPYYMIPDAVCPMHTIPMTLNGKVNRKGLPSFGEILQRSKCDSAFAMEAERDDNCPVIQKLFAKALGLTDHKKLSRTDTFMNQGGHSMILLCFHGLILQNTSYEITIKDILLHPTINMLETYLRSL</sequence>
<dbReference type="InterPro" id="IPR036736">
    <property type="entry name" value="ACP-like_sf"/>
</dbReference>
<dbReference type="Gene3D" id="3.40.50.12780">
    <property type="entry name" value="N-terminal domain of ligase-like"/>
    <property type="match status" value="1"/>
</dbReference>
<dbReference type="Pfam" id="PF07767">
    <property type="entry name" value="Nop53"/>
    <property type="match status" value="1"/>
</dbReference>
<dbReference type="SUPFAM" id="SSF56801">
    <property type="entry name" value="Acetyl-CoA synthetase-like"/>
    <property type="match status" value="1"/>
</dbReference>
<evidence type="ECO:0000256" key="3">
    <source>
        <dbReference type="ARBA" id="ARBA00008838"/>
    </source>
</evidence>
<dbReference type="GO" id="GO:0005737">
    <property type="term" value="C:cytoplasm"/>
    <property type="evidence" value="ECO:0007669"/>
    <property type="project" value="TreeGrafter"/>
</dbReference>
<dbReference type="GO" id="GO:0044550">
    <property type="term" value="P:secondary metabolite biosynthetic process"/>
    <property type="evidence" value="ECO:0007669"/>
    <property type="project" value="TreeGrafter"/>
</dbReference>
<dbReference type="SUPFAM" id="SSF47336">
    <property type="entry name" value="ACP-like"/>
    <property type="match status" value="1"/>
</dbReference>
<evidence type="ECO:0000313" key="10">
    <source>
        <dbReference type="Proteomes" id="UP001186944"/>
    </source>
</evidence>
<dbReference type="PANTHER" id="PTHR45527">
    <property type="entry name" value="NONRIBOSOMAL PEPTIDE SYNTHETASE"/>
    <property type="match status" value="1"/>
</dbReference>
<dbReference type="Proteomes" id="UP001186944">
    <property type="component" value="Unassembled WGS sequence"/>
</dbReference>